<keyword evidence="2" id="KW-0862">Zinc</keyword>
<comment type="caution">
    <text evidence="6">The sequence shown here is derived from an EMBL/GenBank/DDBJ whole genome shotgun (WGS) entry which is preliminary data.</text>
</comment>
<keyword evidence="3" id="KW-0560">Oxidoreductase</keyword>
<evidence type="ECO:0000256" key="1">
    <source>
        <dbReference type="ARBA" id="ARBA00022723"/>
    </source>
</evidence>
<evidence type="ECO:0000256" key="4">
    <source>
        <dbReference type="ARBA" id="ARBA00023027"/>
    </source>
</evidence>
<dbReference type="InterPro" id="IPR013154">
    <property type="entry name" value="ADH-like_N"/>
</dbReference>
<dbReference type="PANTHER" id="PTHR43880">
    <property type="entry name" value="ALCOHOL DEHYDROGENASE"/>
    <property type="match status" value="1"/>
</dbReference>
<evidence type="ECO:0000256" key="2">
    <source>
        <dbReference type="ARBA" id="ARBA00022833"/>
    </source>
</evidence>
<dbReference type="PROSITE" id="PS00059">
    <property type="entry name" value="ADH_ZINC"/>
    <property type="match status" value="1"/>
</dbReference>
<gene>
    <name evidence="6" type="ORF">PEVE_00015584</name>
</gene>
<name>A0ABN8LZ95_9CNID</name>
<accession>A0ABN8LZ95</accession>
<evidence type="ECO:0000313" key="6">
    <source>
        <dbReference type="EMBL" id="CAH3022472.1"/>
    </source>
</evidence>
<keyword evidence="7" id="KW-1185">Reference proteome</keyword>
<dbReference type="SUPFAM" id="SSF50129">
    <property type="entry name" value="GroES-like"/>
    <property type="match status" value="1"/>
</dbReference>
<keyword evidence="1" id="KW-0479">Metal-binding</keyword>
<dbReference type="Proteomes" id="UP001159427">
    <property type="component" value="Unassembled WGS sequence"/>
</dbReference>
<feature type="domain" description="Alcohol dehydrogenase-like N-terminal" evidence="5">
    <location>
        <begin position="4"/>
        <end position="119"/>
    </location>
</feature>
<dbReference type="Pfam" id="PF08240">
    <property type="entry name" value="ADH_N"/>
    <property type="match status" value="1"/>
</dbReference>
<evidence type="ECO:0000259" key="5">
    <source>
        <dbReference type="Pfam" id="PF08240"/>
    </source>
</evidence>
<proteinExistence type="predicted"/>
<dbReference type="PANTHER" id="PTHR43880:SF12">
    <property type="entry name" value="ALCOHOL DEHYDROGENASE CLASS-3"/>
    <property type="match status" value="1"/>
</dbReference>
<organism evidence="6 7">
    <name type="scientific">Porites evermanni</name>
    <dbReference type="NCBI Taxonomy" id="104178"/>
    <lineage>
        <taxon>Eukaryota</taxon>
        <taxon>Metazoa</taxon>
        <taxon>Cnidaria</taxon>
        <taxon>Anthozoa</taxon>
        <taxon>Hexacorallia</taxon>
        <taxon>Scleractinia</taxon>
        <taxon>Fungiina</taxon>
        <taxon>Poritidae</taxon>
        <taxon>Porites</taxon>
    </lineage>
</organism>
<protein>
    <recommendedName>
        <fullName evidence="5">Alcohol dehydrogenase-like N-terminal domain-containing protein</fullName>
    </recommendedName>
</protein>
<dbReference type="InterPro" id="IPR011032">
    <property type="entry name" value="GroES-like_sf"/>
</dbReference>
<dbReference type="EMBL" id="CALNXI010000220">
    <property type="protein sequence ID" value="CAH3022472.1"/>
    <property type="molecule type" value="Genomic_DNA"/>
</dbReference>
<evidence type="ECO:0000313" key="7">
    <source>
        <dbReference type="Proteomes" id="UP001159427"/>
    </source>
</evidence>
<evidence type="ECO:0000256" key="3">
    <source>
        <dbReference type="ARBA" id="ARBA00023002"/>
    </source>
</evidence>
<dbReference type="Gene3D" id="3.90.180.10">
    <property type="entry name" value="Medium-chain alcohol dehydrogenases, catalytic domain"/>
    <property type="match status" value="1"/>
</dbReference>
<keyword evidence="4" id="KW-0520">NAD</keyword>
<sequence length="276" mass="30926">MINTGVCHSDSTMASGNKGDRFFPVVLGHEGSGVVESVGEGVTTVKPGGHVVLTYVPNCGECKLCLNPLTNLCTSFGFDKAEMLDGTTRLTCKGKSIKQLTRLGTFSEYIVVPEMLVVKPVGLNLVSIDLFQKTSWLFKTTHDKLKHFQPLVTGYTFKFKFKFIYSHLFNYNTTTIREKKESLYSFLKLFKGRHLIFIGVASQVCDATTLNLATMEGKILRTIKTICLNFSYFPPQSIVHPHYLNASFVTKKEMTYLHVNTSFCLFVYADTSRFSA</sequence>
<reference evidence="6 7" key="1">
    <citation type="submission" date="2022-05" db="EMBL/GenBank/DDBJ databases">
        <authorList>
            <consortium name="Genoscope - CEA"/>
            <person name="William W."/>
        </authorList>
    </citation>
    <scope>NUCLEOTIDE SEQUENCE [LARGE SCALE GENOMIC DNA]</scope>
</reference>
<dbReference type="InterPro" id="IPR002328">
    <property type="entry name" value="ADH_Zn_CS"/>
</dbReference>